<dbReference type="GO" id="GO:0051536">
    <property type="term" value="F:iron-sulfur cluster binding"/>
    <property type="evidence" value="ECO:0007669"/>
    <property type="project" value="UniProtKB-KW"/>
</dbReference>
<dbReference type="CDD" id="cd03028">
    <property type="entry name" value="GRX_PICOT_like"/>
    <property type="match status" value="1"/>
</dbReference>
<organism evidence="5 6">
    <name type="scientific">Fusarium globosum</name>
    <dbReference type="NCBI Taxonomy" id="78864"/>
    <lineage>
        <taxon>Eukaryota</taxon>
        <taxon>Fungi</taxon>
        <taxon>Dikarya</taxon>
        <taxon>Ascomycota</taxon>
        <taxon>Pezizomycotina</taxon>
        <taxon>Sordariomycetes</taxon>
        <taxon>Hypocreomycetidae</taxon>
        <taxon>Hypocreales</taxon>
        <taxon>Nectriaceae</taxon>
        <taxon>Fusarium</taxon>
        <taxon>Fusarium fujikuroi species complex</taxon>
    </lineage>
</organism>
<dbReference type="PANTHER" id="PTHR10293">
    <property type="entry name" value="GLUTAREDOXIN FAMILY MEMBER"/>
    <property type="match status" value="1"/>
</dbReference>
<feature type="domain" description="Glutaredoxin" evidence="4">
    <location>
        <begin position="45"/>
        <end position="109"/>
    </location>
</feature>
<keyword evidence="3" id="KW-0411">Iron-sulfur</keyword>
<reference evidence="5 6" key="1">
    <citation type="submission" date="2020-05" db="EMBL/GenBank/DDBJ databases">
        <title>Identification and distribution of gene clusters putatively required for synthesis of sphingolipid metabolism inhibitors in phylogenetically diverse species of the filamentous fungus Fusarium.</title>
        <authorList>
            <person name="Kim H.-S."/>
            <person name="Busman M."/>
            <person name="Brown D.W."/>
            <person name="Divon H."/>
            <person name="Uhlig S."/>
            <person name="Proctor R.H."/>
        </authorList>
    </citation>
    <scope>NUCLEOTIDE SEQUENCE [LARGE SCALE GENOMIC DNA]</scope>
    <source>
        <strain evidence="5 6">NRRL 26131</strain>
    </source>
</reference>
<dbReference type="Gene3D" id="3.40.30.10">
    <property type="entry name" value="Glutaredoxin"/>
    <property type="match status" value="1"/>
</dbReference>
<dbReference type="GO" id="GO:0046872">
    <property type="term" value="F:metal ion binding"/>
    <property type="evidence" value="ECO:0007669"/>
    <property type="project" value="UniProtKB-KW"/>
</dbReference>
<gene>
    <name evidence="5" type="ORF">FGLOB1_6982</name>
</gene>
<dbReference type="InterPro" id="IPR033658">
    <property type="entry name" value="GRX_PICOT-like"/>
</dbReference>
<protein>
    <submittedName>
        <fullName evidence="5">Putative glutaredoxin</fullName>
    </submittedName>
</protein>
<dbReference type="FunFam" id="3.40.30.10:FF:000012">
    <property type="entry name" value="Monothiol glutaredoxin"/>
    <property type="match status" value="1"/>
</dbReference>
<dbReference type="GO" id="GO:0005634">
    <property type="term" value="C:nucleus"/>
    <property type="evidence" value="ECO:0007669"/>
    <property type="project" value="TreeGrafter"/>
</dbReference>
<keyword evidence="1" id="KW-0479">Metal-binding</keyword>
<dbReference type="InterPro" id="IPR002109">
    <property type="entry name" value="Glutaredoxin"/>
</dbReference>
<dbReference type="PANTHER" id="PTHR10293:SF73">
    <property type="entry name" value="GLUTAREDOXIN-3"/>
    <property type="match status" value="1"/>
</dbReference>
<sequence length="143" mass="15837">MSNSTENIVALPMPTDPQVIGTSGSAELKAALHSRLTDLVNGAPVMLFMKGVPKCPPCRFSRRIVRILDDHSIQYSSFDVLKDETVRLGIKEYADWPTFPQLWVNGELVGGLDIVNEEFSANPEFLSAYRVPEIEDDAARVMA</sequence>
<evidence type="ECO:0000256" key="2">
    <source>
        <dbReference type="ARBA" id="ARBA00023004"/>
    </source>
</evidence>
<keyword evidence="2" id="KW-0408">Iron</keyword>
<evidence type="ECO:0000256" key="3">
    <source>
        <dbReference type="ARBA" id="ARBA00023014"/>
    </source>
</evidence>
<evidence type="ECO:0000259" key="4">
    <source>
        <dbReference type="Pfam" id="PF00462"/>
    </source>
</evidence>
<dbReference type="Proteomes" id="UP000532311">
    <property type="component" value="Unassembled WGS sequence"/>
</dbReference>
<accession>A0A8H5Y867</accession>
<comment type="caution">
    <text evidence="5">The sequence shown here is derived from an EMBL/GenBank/DDBJ whole genome shotgun (WGS) entry which is preliminary data.</text>
</comment>
<dbReference type="InterPro" id="IPR036249">
    <property type="entry name" value="Thioredoxin-like_sf"/>
</dbReference>
<dbReference type="EMBL" id="JAAQPF010000299">
    <property type="protein sequence ID" value="KAF5707344.1"/>
    <property type="molecule type" value="Genomic_DNA"/>
</dbReference>
<dbReference type="GO" id="GO:0015036">
    <property type="term" value="F:disulfide oxidoreductase activity"/>
    <property type="evidence" value="ECO:0007669"/>
    <property type="project" value="UniProtKB-ARBA"/>
</dbReference>
<dbReference type="InterPro" id="IPR004480">
    <property type="entry name" value="Monothiol_GRX-rel"/>
</dbReference>
<dbReference type="AlphaFoldDB" id="A0A8H5Y867"/>
<keyword evidence="6" id="KW-1185">Reference proteome</keyword>
<proteinExistence type="predicted"/>
<evidence type="ECO:0000313" key="5">
    <source>
        <dbReference type="EMBL" id="KAF5707344.1"/>
    </source>
</evidence>
<dbReference type="PROSITE" id="PS51354">
    <property type="entry name" value="GLUTAREDOXIN_2"/>
    <property type="match status" value="1"/>
</dbReference>
<dbReference type="SUPFAM" id="SSF52833">
    <property type="entry name" value="Thioredoxin-like"/>
    <property type="match status" value="1"/>
</dbReference>
<evidence type="ECO:0000313" key="6">
    <source>
        <dbReference type="Proteomes" id="UP000532311"/>
    </source>
</evidence>
<dbReference type="GO" id="GO:0005829">
    <property type="term" value="C:cytosol"/>
    <property type="evidence" value="ECO:0007669"/>
    <property type="project" value="TreeGrafter"/>
</dbReference>
<evidence type="ECO:0000256" key="1">
    <source>
        <dbReference type="ARBA" id="ARBA00022723"/>
    </source>
</evidence>
<name>A0A8H5Y867_9HYPO</name>
<dbReference type="GO" id="GO:0006879">
    <property type="term" value="P:intracellular iron ion homeostasis"/>
    <property type="evidence" value="ECO:0007669"/>
    <property type="project" value="TreeGrafter"/>
</dbReference>
<dbReference type="Pfam" id="PF00462">
    <property type="entry name" value="Glutaredoxin"/>
    <property type="match status" value="1"/>
</dbReference>